<comment type="caution">
    <text evidence="1">The sequence shown here is derived from an EMBL/GenBank/DDBJ whole genome shotgun (WGS) entry which is preliminary data.</text>
</comment>
<dbReference type="PANTHER" id="PTHR11439">
    <property type="entry name" value="GAG-POL-RELATED RETROTRANSPOSON"/>
    <property type="match status" value="1"/>
</dbReference>
<dbReference type="AlphaFoldDB" id="A0A2I0KSB4"/>
<dbReference type="CDD" id="cd09272">
    <property type="entry name" value="RNase_HI_RT_Ty1"/>
    <property type="match status" value="1"/>
</dbReference>
<evidence type="ECO:0008006" key="3">
    <source>
        <dbReference type="Google" id="ProtNLM"/>
    </source>
</evidence>
<gene>
    <name evidence="1" type="ORF">CRG98_008218</name>
</gene>
<dbReference type="Proteomes" id="UP000233551">
    <property type="component" value="Unassembled WGS sequence"/>
</dbReference>
<proteinExistence type="predicted"/>
<evidence type="ECO:0000313" key="1">
    <source>
        <dbReference type="EMBL" id="PKI71359.1"/>
    </source>
</evidence>
<name>A0A2I0KSB4_PUNGR</name>
<dbReference type="PANTHER" id="PTHR11439:SF455">
    <property type="entry name" value="RLK (RECEPTOR-LIKE PROTEIN KINASE) 8, PUTATIVE-RELATED"/>
    <property type="match status" value="1"/>
</dbReference>
<keyword evidence="2" id="KW-1185">Reference proteome</keyword>
<evidence type="ECO:0000313" key="2">
    <source>
        <dbReference type="Proteomes" id="UP000233551"/>
    </source>
</evidence>
<accession>A0A2I0KSB4</accession>
<reference evidence="1 2" key="1">
    <citation type="submission" date="2017-11" db="EMBL/GenBank/DDBJ databases">
        <title>De-novo sequencing of pomegranate (Punica granatum L.) genome.</title>
        <authorList>
            <person name="Akparov Z."/>
            <person name="Amiraslanov A."/>
            <person name="Hajiyeva S."/>
            <person name="Abbasov M."/>
            <person name="Kaur K."/>
            <person name="Hamwieh A."/>
            <person name="Solovyev V."/>
            <person name="Salamov A."/>
            <person name="Braich B."/>
            <person name="Kosarev P."/>
            <person name="Mahmoud A."/>
            <person name="Hajiyev E."/>
            <person name="Babayeva S."/>
            <person name="Izzatullayeva V."/>
            <person name="Mammadov A."/>
            <person name="Mammadov A."/>
            <person name="Sharifova S."/>
            <person name="Ojaghi J."/>
            <person name="Eynullazada K."/>
            <person name="Bayramov B."/>
            <person name="Abdulazimova A."/>
            <person name="Shahmuradov I."/>
        </authorList>
    </citation>
    <scope>NUCLEOTIDE SEQUENCE [LARGE SCALE GENOMIC DNA]</scope>
    <source>
        <strain evidence="2">cv. AG2017</strain>
        <tissue evidence="1">Leaf</tissue>
    </source>
</reference>
<dbReference type="EMBL" id="PGOL01000380">
    <property type="protein sequence ID" value="PKI71359.1"/>
    <property type="molecule type" value="Genomic_DNA"/>
</dbReference>
<sequence length="178" mass="19909">MWTSIESIGSGQLRLSLHFLFGKNFERATRIVGQRGVKKISGEPSGRSIFQVFVFLGENCISWSTKKQPTIARSTAEVEYRALASAAAKLTWVSYVLREIGVYQPRPSSLFSDSISALHLTSNPVFHAHTEHVDIDYHFVREKVALGSIVALFVPTALQVADIFTIAISYFHSRCYLL</sequence>
<organism evidence="1 2">
    <name type="scientific">Punica granatum</name>
    <name type="common">Pomegranate</name>
    <dbReference type="NCBI Taxonomy" id="22663"/>
    <lineage>
        <taxon>Eukaryota</taxon>
        <taxon>Viridiplantae</taxon>
        <taxon>Streptophyta</taxon>
        <taxon>Embryophyta</taxon>
        <taxon>Tracheophyta</taxon>
        <taxon>Spermatophyta</taxon>
        <taxon>Magnoliopsida</taxon>
        <taxon>eudicotyledons</taxon>
        <taxon>Gunneridae</taxon>
        <taxon>Pentapetalae</taxon>
        <taxon>rosids</taxon>
        <taxon>malvids</taxon>
        <taxon>Myrtales</taxon>
        <taxon>Lythraceae</taxon>
        <taxon>Punica</taxon>
    </lineage>
</organism>
<dbReference type="STRING" id="22663.A0A2I0KSB4"/>
<protein>
    <recommendedName>
        <fullName evidence="3">Reverse transcriptase Ty1/copia-type domain-containing protein</fullName>
    </recommendedName>
</protein>